<protein>
    <recommendedName>
        <fullName evidence="5">Gram-positive cocci surface proteins LPxTG domain-containing protein</fullName>
    </recommendedName>
</protein>
<comment type="caution">
    <text evidence="3">The sequence shown here is derived from an EMBL/GenBank/DDBJ whole genome shotgun (WGS) entry which is preliminary data.</text>
</comment>
<feature type="signal peptide" evidence="2">
    <location>
        <begin position="1"/>
        <end position="50"/>
    </location>
</feature>
<evidence type="ECO:0000313" key="3">
    <source>
        <dbReference type="EMBL" id="GGY33138.1"/>
    </source>
</evidence>
<accession>A0ABQ3A5T8</accession>
<feature type="transmembrane region" description="Helical" evidence="1">
    <location>
        <begin position="358"/>
        <end position="377"/>
    </location>
</feature>
<keyword evidence="1" id="KW-0812">Transmembrane</keyword>
<keyword evidence="1" id="KW-1133">Transmembrane helix</keyword>
<feature type="chain" id="PRO_5045550544" description="Gram-positive cocci surface proteins LPxTG domain-containing protein" evidence="2">
    <location>
        <begin position="51"/>
        <end position="385"/>
    </location>
</feature>
<evidence type="ECO:0008006" key="5">
    <source>
        <dbReference type="Google" id="ProtNLM"/>
    </source>
</evidence>
<dbReference type="Proteomes" id="UP000600946">
    <property type="component" value="Unassembled WGS sequence"/>
</dbReference>
<name>A0ABQ3A5T8_9ACTN</name>
<reference evidence="4" key="1">
    <citation type="journal article" date="2019" name="Int. J. Syst. Evol. Microbiol.">
        <title>The Global Catalogue of Microorganisms (GCM) 10K type strain sequencing project: providing services to taxonomists for standard genome sequencing and annotation.</title>
        <authorList>
            <consortium name="The Broad Institute Genomics Platform"/>
            <consortium name="The Broad Institute Genome Sequencing Center for Infectious Disease"/>
            <person name="Wu L."/>
            <person name="Ma J."/>
        </authorList>
    </citation>
    <scope>NUCLEOTIDE SEQUENCE [LARGE SCALE GENOMIC DNA]</scope>
    <source>
        <strain evidence="4">JCM 4594</strain>
    </source>
</reference>
<organism evidence="3 4">
    <name type="scientific">Streptomyces xanthochromogenes</name>
    <dbReference type="NCBI Taxonomy" id="67384"/>
    <lineage>
        <taxon>Bacteria</taxon>
        <taxon>Bacillati</taxon>
        <taxon>Actinomycetota</taxon>
        <taxon>Actinomycetes</taxon>
        <taxon>Kitasatosporales</taxon>
        <taxon>Streptomycetaceae</taxon>
        <taxon>Streptomyces</taxon>
    </lineage>
</organism>
<keyword evidence="4" id="KW-1185">Reference proteome</keyword>
<dbReference type="EMBL" id="BMUU01000004">
    <property type="protein sequence ID" value="GGY33138.1"/>
    <property type="molecule type" value="Genomic_DNA"/>
</dbReference>
<keyword evidence="1" id="KW-0472">Membrane</keyword>
<evidence type="ECO:0000313" key="4">
    <source>
        <dbReference type="Proteomes" id="UP000600946"/>
    </source>
</evidence>
<evidence type="ECO:0000256" key="1">
    <source>
        <dbReference type="SAM" id="Phobius"/>
    </source>
</evidence>
<gene>
    <name evidence="3" type="ORF">GCM10010326_28990</name>
</gene>
<evidence type="ECO:0000256" key="2">
    <source>
        <dbReference type="SAM" id="SignalP"/>
    </source>
</evidence>
<proteinExistence type="predicted"/>
<keyword evidence="2" id="KW-0732">Signal</keyword>
<sequence length="385" mass="39671">MRPPLFLSPAHRPHCFTESFMSTYTCTPLRAAITVAALAGALLSPAAAFAATSGSSQAAAPAARTCHVTKDVPSVLPGMTVRLTNDLAKGPKAELKDEKGKVVATIDEANPVDLSAGIKLETSIGAKAVFFQRSQGGNTPWQSQPFPLLSKSCIDPGDTKYKLVNGESVNVHRFATGHYRAEFLTNGKVVEILETEGADLDAFVHGMHVVLNAGTGRLTSEFIEGRSGCTVTRVVDSVYPDVSSVKLTNGPAGPKAVLRDGAFKPIVSVDRAHPVNGDMGIRIDGADTATPRLGQRTQGGVPFVYTAFPKLPAGCGTSKAATTPAKPAVDTAAQTTVVPKGAVAAGAEFEQGGSDKGALIAGGAAVAAAGGLGFVVVRRRSAARI</sequence>